<comment type="caution">
    <text evidence="8">The sequence shown here is derived from an EMBL/GenBank/DDBJ whole genome shotgun (WGS) entry which is preliminary data.</text>
</comment>
<feature type="modified residue" description="4-aspartylphosphate" evidence="4">
    <location>
        <position position="51"/>
    </location>
</feature>
<evidence type="ECO:0000256" key="2">
    <source>
        <dbReference type="ARBA" id="ARBA00023012"/>
    </source>
</evidence>
<dbReference type="SUPFAM" id="SSF52172">
    <property type="entry name" value="CheY-like"/>
    <property type="match status" value="1"/>
</dbReference>
<proteinExistence type="predicted"/>
<keyword evidence="1 4" id="KW-0597">Phosphoprotein</keyword>
<feature type="DNA-binding region" description="OmpR/PhoB-type" evidence="5">
    <location>
        <begin position="127"/>
        <end position="226"/>
    </location>
</feature>
<protein>
    <submittedName>
        <fullName evidence="8">DNA-binding response OmpR family regulator</fullName>
    </submittedName>
</protein>
<dbReference type="InterPro" id="IPR036388">
    <property type="entry name" value="WH-like_DNA-bd_sf"/>
</dbReference>
<evidence type="ECO:0000313" key="9">
    <source>
        <dbReference type="Proteomes" id="UP001262754"/>
    </source>
</evidence>
<organism evidence="8 9">
    <name type="scientific">Caulobacter rhizosphaerae</name>
    <dbReference type="NCBI Taxonomy" id="2010972"/>
    <lineage>
        <taxon>Bacteria</taxon>
        <taxon>Pseudomonadati</taxon>
        <taxon>Pseudomonadota</taxon>
        <taxon>Alphaproteobacteria</taxon>
        <taxon>Caulobacterales</taxon>
        <taxon>Caulobacteraceae</taxon>
        <taxon>Caulobacter</taxon>
    </lineage>
</organism>
<dbReference type="PROSITE" id="PS50110">
    <property type="entry name" value="RESPONSE_REGULATORY"/>
    <property type="match status" value="1"/>
</dbReference>
<evidence type="ECO:0000256" key="1">
    <source>
        <dbReference type="ARBA" id="ARBA00022553"/>
    </source>
</evidence>
<dbReference type="PANTHER" id="PTHR48111:SF40">
    <property type="entry name" value="PHOSPHATE REGULON TRANSCRIPTIONAL REGULATORY PROTEIN PHOB"/>
    <property type="match status" value="1"/>
</dbReference>
<feature type="domain" description="OmpR/PhoB-type" evidence="7">
    <location>
        <begin position="127"/>
        <end position="226"/>
    </location>
</feature>
<evidence type="ECO:0000256" key="4">
    <source>
        <dbReference type="PROSITE-ProRule" id="PRU00169"/>
    </source>
</evidence>
<dbReference type="SMART" id="SM00448">
    <property type="entry name" value="REC"/>
    <property type="match status" value="1"/>
</dbReference>
<dbReference type="SMART" id="SM00862">
    <property type="entry name" value="Trans_reg_C"/>
    <property type="match status" value="1"/>
</dbReference>
<dbReference type="CDD" id="cd00383">
    <property type="entry name" value="trans_reg_C"/>
    <property type="match status" value="1"/>
</dbReference>
<sequence length="243" mass="26905">MKVALLDDDDSHNALVAALLGPAGYDCTSFTRPERLLAELRRQTFDLLILDWNMPELSGIETLRRVGELLSPSPPVLLLTSRSVEADLVEGLNAGADDYIVKPLQPQVLLARVNALARRAYRPAAIPQVEQHGPYRLDPGAQTVSWGDTVETLTPKEFQLAALLFNNLARPLSREYLLRRVWGQRPDLETRTLDAHVSRLRSKLHLRPANGFRLTTVYGFGYRLEVCEPEAATDLGAASGAAE</sequence>
<keyword evidence="3 5" id="KW-0238">DNA-binding</keyword>
<feature type="domain" description="Response regulatory" evidence="6">
    <location>
        <begin position="2"/>
        <end position="117"/>
    </location>
</feature>
<dbReference type="InterPro" id="IPR001867">
    <property type="entry name" value="OmpR/PhoB-type_DNA-bd"/>
</dbReference>
<evidence type="ECO:0000259" key="7">
    <source>
        <dbReference type="PROSITE" id="PS51755"/>
    </source>
</evidence>
<dbReference type="Pfam" id="PF00072">
    <property type="entry name" value="Response_reg"/>
    <property type="match status" value="1"/>
</dbReference>
<dbReference type="PANTHER" id="PTHR48111">
    <property type="entry name" value="REGULATOR OF RPOS"/>
    <property type="match status" value="1"/>
</dbReference>
<dbReference type="SUPFAM" id="SSF46894">
    <property type="entry name" value="C-terminal effector domain of the bipartite response regulators"/>
    <property type="match status" value="1"/>
</dbReference>
<dbReference type="Gene3D" id="3.40.50.2300">
    <property type="match status" value="1"/>
</dbReference>
<evidence type="ECO:0000256" key="3">
    <source>
        <dbReference type="ARBA" id="ARBA00023125"/>
    </source>
</evidence>
<dbReference type="InterPro" id="IPR016032">
    <property type="entry name" value="Sig_transdc_resp-reg_C-effctor"/>
</dbReference>
<dbReference type="Gene3D" id="6.10.250.690">
    <property type="match status" value="1"/>
</dbReference>
<dbReference type="RefSeq" id="WP_056761376.1">
    <property type="nucleotide sequence ID" value="NZ_BMLD01000020.1"/>
</dbReference>
<accession>A0ABU1N5Z9</accession>
<dbReference type="PROSITE" id="PS51755">
    <property type="entry name" value="OMPR_PHOB"/>
    <property type="match status" value="1"/>
</dbReference>
<dbReference type="InterPro" id="IPR039420">
    <property type="entry name" value="WalR-like"/>
</dbReference>
<dbReference type="GO" id="GO:0003677">
    <property type="term" value="F:DNA binding"/>
    <property type="evidence" value="ECO:0007669"/>
    <property type="project" value="UniProtKB-KW"/>
</dbReference>
<keyword evidence="2" id="KW-0902">Two-component regulatory system</keyword>
<dbReference type="Pfam" id="PF00486">
    <property type="entry name" value="Trans_reg_C"/>
    <property type="match status" value="1"/>
</dbReference>
<dbReference type="CDD" id="cd17574">
    <property type="entry name" value="REC_OmpR"/>
    <property type="match status" value="1"/>
</dbReference>
<reference evidence="8 9" key="1">
    <citation type="submission" date="2023-07" db="EMBL/GenBank/DDBJ databases">
        <title>Sorghum-associated microbial communities from plants grown in Nebraska, USA.</title>
        <authorList>
            <person name="Schachtman D."/>
        </authorList>
    </citation>
    <scope>NUCLEOTIDE SEQUENCE [LARGE SCALE GENOMIC DNA]</scope>
    <source>
        <strain evidence="8 9">DS2154</strain>
    </source>
</reference>
<dbReference type="Proteomes" id="UP001262754">
    <property type="component" value="Unassembled WGS sequence"/>
</dbReference>
<dbReference type="EMBL" id="JAVDRL010000015">
    <property type="protein sequence ID" value="MDR6533886.1"/>
    <property type="molecule type" value="Genomic_DNA"/>
</dbReference>
<gene>
    <name evidence="8" type="ORF">J2800_004656</name>
</gene>
<dbReference type="InterPro" id="IPR011006">
    <property type="entry name" value="CheY-like_superfamily"/>
</dbReference>
<name>A0ABU1N5Z9_9CAUL</name>
<dbReference type="Gene3D" id="1.10.10.10">
    <property type="entry name" value="Winged helix-like DNA-binding domain superfamily/Winged helix DNA-binding domain"/>
    <property type="match status" value="1"/>
</dbReference>
<evidence type="ECO:0000259" key="6">
    <source>
        <dbReference type="PROSITE" id="PS50110"/>
    </source>
</evidence>
<keyword evidence="9" id="KW-1185">Reference proteome</keyword>
<evidence type="ECO:0000313" key="8">
    <source>
        <dbReference type="EMBL" id="MDR6533886.1"/>
    </source>
</evidence>
<evidence type="ECO:0000256" key="5">
    <source>
        <dbReference type="PROSITE-ProRule" id="PRU01091"/>
    </source>
</evidence>
<dbReference type="InterPro" id="IPR001789">
    <property type="entry name" value="Sig_transdc_resp-reg_receiver"/>
</dbReference>